<evidence type="ECO:0000256" key="4">
    <source>
        <dbReference type="ARBA" id="ARBA00023157"/>
    </source>
</evidence>
<dbReference type="PANTHER" id="PTHR31189:SF45">
    <property type="entry name" value="OS09G0552500 PROTEIN"/>
    <property type="match status" value="1"/>
</dbReference>
<dbReference type="GO" id="GO:0045735">
    <property type="term" value="F:nutrient reservoir activity"/>
    <property type="evidence" value="ECO:0007669"/>
    <property type="project" value="UniProtKB-KW"/>
</dbReference>
<dbReference type="SMART" id="SM00835">
    <property type="entry name" value="Cupin_1"/>
    <property type="match status" value="1"/>
</dbReference>
<sequence>MVFLGETSRSCIPGEFTYFLLSGGIGVMAGFSSEFTSRAYNLKNQEEANKLAKSQTGVLIIKIEEGLIMPQPHNDFLDKMVYNIDAASADVDVQKGGVFKTLTSSKLPFLEQTGISISHVELDANAMYSPTYTVNGADRLVYVVKGSGNVQIVGISGKRVLDTNIKAGQMFLVPKFFTVAEIAGSEGMEFVSIITSTWPFVEELATKKSVWNALSPIVSRVSLNVTSEFEELFMSNVTKNSIIIPSTN</sequence>
<dbReference type="InterPro" id="IPR050253">
    <property type="entry name" value="Seed_Storage-Functional"/>
</dbReference>
<dbReference type="Proteomes" id="UP000467840">
    <property type="component" value="Chromosome 10"/>
</dbReference>
<dbReference type="PRINTS" id="PR00439">
    <property type="entry name" value="11SGLOBULIN"/>
</dbReference>
<evidence type="ECO:0000256" key="2">
    <source>
        <dbReference type="ARBA" id="ARBA00022761"/>
    </source>
</evidence>
<gene>
    <name evidence="6" type="ORF">GH714_018702</name>
</gene>
<evidence type="ECO:0000313" key="6">
    <source>
        <dbReference type="EMBL" id="KAF2319776.1"/>
    </source>
</evidence>
<feature type="domain" description="Cupin type-1" evidence="5">
    <location>
        <begin position="82"/>
        <end position="231"/>
    </location>
</feature>
<name>A0A6A6N5E5_HEVBR</name>
<keyword evidence="7" id="KW-1185">Reference proteome</keyword>
<evidence type="ECO:0000313" key="7">
    <source>
        <dbReference type="Proteomes" id="UP000467840"/>
    </source>
</evidence>
<organism evidence="6 7">
    <name type="scientific">Hevea brasiliensis</name>
    <name type="common">Para rubber tree</name>
    <name type="synonym">Siphonia brasiliensis</name>
    <dbReference type="NCBI Taxonomy" id="3981"/>
    <lineage>
        <taxon>Eukaryota</taxon>
        <taxon>Viridiplantae</taxon>
        <taxon>Streptophyta</taxon>
        <taxon>Embryophyta</taxon>
        <taxon>Tracheophyta</taxon>
        <taxon>Spermatophyta</taxon>
        <taxon>Magnoliopsida</taxon>
        <taxon>eudicotyledons</taxon>
        <taxon>Gunneridae</taxon>
        <taxon>Pentapetalae</taxon>
        <taxon>rosids</taxon>
        <taxon>fabids</taxon>
        <taxon>Malpighiales</taxon>
        <taxon>Euphorbiaceae</taxon>
        <taxon>Crotonoideae</taxon>
        <taxon>Micrandreae</taxon>
        <taxon>Hevea</taxon>
    </lineage>
</organism>
<comment type="caution">
    <text evidence="6">The sequence shown here is derived from an EMBL/GenBank/DDBJ whole genome shotgun (WGS) entry which is preliminary data.</text>
</comment>
<dbReference type="AlphaFoldDB" id="A0A6A6N5E5"/>
<comment type="similarity">
    <text evidence="1">Belongs to the 11S seed storage protein (globulins) family.</text>
</comment>
<dbReference type="EMBL" id="JAAGAX010000003">
    <property type="protein sequence ID" value="KAF2319776.1"/>
    <property type="molecule type" value="Genomic_DNA"/>
</dbReference>
<dbReference type="InterPro" id="IPR006045">
    <property type="entry name" value="Cupin_1"/>
</dbReference>
<evidence type="ECO:0000259" key="5">
    <source>
        <dbReference type="SMART" id="SM00835"/>
    </source>
</evidence>
<dbReference type="InterPro" id="IPR014710">
    <property type="entry name" value="RmlC-like_jellyroll"/>
</dbReference>
<keyword evidence="3" id="KW-0708">Seed storage protein</keyword>
<evidence type="ECO:0000256" key="3">
    <source>
        <dbReference type="ARBA" id="ARBA00023129"/>
    </source>
</evidence>
<dbReference type="CDD" id="cd02243">
    <property type="entry name" value="cupin_11S_legumin_C"/>
    <property type="match status" value="1"/>
</dbReference>
<dbReference type="InterPro" id="IPR006044">
    <property type="entry name" value="11S_seedstore_pln"/>
</dbReference>
<keyword evidence="2" id="KW-0758">Storage protein</keyword>
<dbReference type="Pfam" id="PF00190">
    <property type="entry name" value="Cupin_1"/>
    <property type="match status" value="1"/>
</dbReference>
<dbReference type="SUPFAM" id="SSF51182">
    <property type="entry name" value="RmlC-like cupins"/>
    <property type="match status" value="1"/>
</dbReference>
<reference evidence="6 7" key="1">
    <citation type="journal article" date="2020" name="Mol. Plant">
        <title>The Chromosome-Based Rubber Tree Genome Provides New Insights into Spurge Genome Evolution and Rubber Biosynthesis.</title>
        <authorList>
            <person name="Liu J."/>
            <person name="Shi C."/>
            <person name="Shi C.C."/>
            <person name="Li W."/>
            <person name="Zhang Q.J."/>
            <person name="Zhang Y."/>
            <person name="Li K."/>
            <person name="Lu H.F."/>
            <person name="Shi C."/>
            <person name="Zhu S.T."/>
            <person name="Xiao Z.Y."/>
            <person name="Nan H."/>
            <person name="Yue Y."/>
            <person name="Zhu X.G."/>
            <person name="Wu Y."/>
            <person name="Hong X.N."/>
            <person name="Fan G.Y."/>
            <person name="Tong Y."/>
            <person name="Zhang D."/>
            <person name="Mao C.L."/>
            <person name="Liu Y.L."/>
            <person name="Hao S.J."/>
            <person name="Liu W.Q."/>
            <person name="Lv M.Q."/>
            <person name="Zhang H.B."/>
            <person name="Liu Y."/>
            <person name="Hu-Tang G.R."/>
            <person name="Wang J.P."/>
            <person name="Wang J.H."/>
            <person name="Sun Y.H."/>
            <person name="Ni S.B."/>
            <person name="Chen W.B."/>
            <person name="Zhang X.C."/>
            <person name="Jiao Y.N."/>
            <person name="Eichler E.E."/>
            <person name="Li G.H."/>
            <person name="Liu X."/>
            <person name="Gao L.Z."/>
        </authorList>
    </citation>
    <scope>NUCLEOTIDE SEQUENCE [LARGE SCALE GENOMIC DNA]</scope>
    <source>
        <strain evidence="7">cv. GT1</strain>
        <tissue evidence="6">Leaf</tissue>
    </source>
</reference>
<dbReference type="InterPro" id="IPR011051">
    <property type="entry name" value="RmlC_Cupin_sf"/>
</dbReference>
<protein>
    <recommendedName>
        <fullName evidence="5">Cupin type-1 domain-containing protein</fullName>
    </recommendedName>
</protein>
<dbReference type="Gene3D" id="2.60.120.10">
    <property type="entry name" value="Jelly Rolls"/>
    <property type="match status" value="1"/>
</dbReference>
<proteinExistence type="inferred from homology"/>
<evidence type="ECO:0000256" key="1">
    <source>
        <dbReference type="ARBA" id="ARBA00007178"/>
    </source>
</evidence>
<accession>A0A6A6N5E5</accession>
<dbReference type="PANTHER" id="PTHR31189">
    <property type="entry name" value="OS03G0336100 PROTEIN-RELATED"/>
    <property type="match status" value="1"/>
</dbReference>
<keyword evidence="4" id="KW-1015">Disulfide bond</keyword>